<gene>
    <name evidence="2" type="ORF">AMJ83_08445</name>
</gene>
<feature type="transmembrane region" description="Helical" evidence="1">
    <location>
        <begin position="174"/>
        <end position="205"/>
    </location>
</feature>
<accession>A0A0S8FQP6</accession>
<proteinExistence type="predicted"/>
<dbReference type="PANTHER" id="PTHR32502:SF23">
    <property type="entry name" value="TRANSPORT PROTEIN, PTS SYSTEM"/>
    <property type="match status" value="1"/>
</dbReference>
<keyword evidence="1" id="KW-0472">Membrane</keyword>
<dbReference type="Proteomes" id="UP000051373">
    <property type="component" value="Unassembled WGS sequence"/>
</dbReference>
<organism evidence="2 3">
    <name type="scientific">candidate division WOR_3 bacterium SM23_42</name>
    <dbReference type="NCBI Taxonomy" id="1703779"/>
    <lineage>
        <taxon>Bacteria</taxon>
        <taxon>Bacteria division WOR-3</taxon>
    </lineage>
</organism>
<dbReference type="GO" id="GO:0005886">
    <property type="term" value="C:plasma membrane"/>
    <property type="evidence" value="ECO:0007669"/>
    <property type="project" value="TreeGrafter"/>
</dbReference>
<dbReference type="AlphaFoldDB" id="A0A0S8FQP6"/>
<feature type="transmembrane region" description="Helical" evidence="1">
    <location>
        <begin position="211"/>
        <end position="229"/>
    </location>
</feature>
<dbReference type="STRING" id="1703779.AMJ83_08445"/>
<dbReference type="EMBL" id="LJUJ01000019">
    <property type="protein sequence ID" value="KPK63088.1"/>
    <property type="molecule type" value="Genomic_DNA"/>
</dbReference>
<evidence type="ECO:0000313" key="3">
    <source>
        <dbReference type="Proteomes" id="UP000051373"/>
    </source>
</evidence>
<keyword evidence="1" id="KW-1133">Transmembrane helix</keyword>
<keyword evidence="1" id="KW-0812">Transmembrane</keyword>
<reference evidence="2 3" key="1">
    <citation type="journal article" date="2015" name="Microbiome">
        <title>Genomic resolution of linkages in carbon, nitrogen, and sulfur cycling among widespread estuary sediment bacteria.</title>
        <authorList>
            <person name="Baker B.J."/>
            <person name="Lazar C.S."/>
            <person name="Teske A.P."/>
            <person name="Dick G.J."/>
        </authorList>
    </citation>
    <scope>NUCLEOTIDE SEQUENCE [LARGE SCALE GENOMIC DNA]</scope>
    <source>
        <strain evidence="2">SM23_42</strain>
    </source>
</reference>
<evidence type="ECO:0000313" key="2">
    <source>
        <dbReference type="EMBL" id="KPK63088.1"/>
    </source>
</evidence>
<comment type="caution">
    <text evidence="2">The sequence shown here is derived from an EMBL/GenBank/DDBJ whole genome shotgun (WGS) entry which is preliminary data.</text>
</comment>
<dbReference type="PROSITE" id="PS51108">
    <property type="entry name" value="PTS_EIID"/>
    <property type="match status" value="1"/>
</dbReference>
<sequence length="230" mass="25772">MRLSFGRLLKIFWHSLFIQTSWSFPSMQSMGFLSDLVAGVGEDKKSEILKTQRGLFNTHPYMVSYIVGATVRAYDEGRASAEEIGKFLAVAQTSFASAGDLLFWRTLRPALLLLAVILGIHFGIVGPITFLVIYNIFHLFHRIKGINDGYNLGWDVIYLLKDRRFKMVREIFEAAGAVLSGLLFSLAAFGVSYLLVIPLTALFMIMLVRRYSAVLIIISVLLLVLIIGMV</sequence>
<evidence type="ECO:0008006" key="4">
    <source>
        <dbReference type="Google" id="ProtNLM"/>
    </source>
</evidence>
<feature type="transmembrane region" description="Helical" evidence="1">
    <location>
        <begin position="110"/>
        <end position="137"/>
    </location>
</feature>
<protein>
    <recommendedName>
        <fullName evidence="4">PTS mannose transporter subunit IID</fullName>
    </recommendedName>
</protein>
<dbReference type="Pfam" id="PF03613">
    <property type="entry name" value="EIID-AGA"/>
    <property type="match status" value="1"/>
</dbReference>
<dbReference type="InterPro" id="IPR050303">
    <property type="entry name" value="GatZ_KbaZ_carbometab"/>
</dbReference>
<dbReference type="PANTHER" id="PTHR32502">
    <property type="entry name" value="N-ACETYLGALACTOSAMINE PERMEASE II COMPONENT-RELATED"/>
    <property type="match status" value="1"/>
</dbReference>
<dbReference type="InterPro" id="IPR004704">
    <property type="entry name" value="PTS_IID_man"/>
</dbReference>
<evidence type="ECO:0000256" key="1">
    <source>
        <dbReference type="SAM" id="Phobius"/>
    </source>
</evidence>
<name>A0A0S8FQP6_UNCW3</name>
<dbReference type="GO" id="GO:0009401">
    <property type="term" value="P:phosphoenolpyruvate-dependent sugar phosphotransferase system"/>
    <property type="evidence" value="ECO:0007669"/>
    <property type="project" value="InterPro"/>
</dbReference>